<dbReference type="Proteomes" id="UP000596074">
    <property type="component" value="Chromosome"/>
</dbReference>
<sequence length="1332" mass="137429">MPSTGYDIGSVDGCSGTLNGNLFITAPVNNDCSITATFVAQTGDQRYTVNASAIGGGSVSPSGQKVQQGTTGVITVTPDTGYTIDQVIGCNGTLSGNTYTTSPATGNCEVVATFRQNQYSVTATAGNGGSVTPTSQTIRHGSTGTLILTPDTGYAIESVSGCNGTLNGNTFITGPVTEACNITATFSTRTDDVQYTINANASVGGSVSPSGQQVQQGATGVITVTPDTGYTIDQVSGCNGTLSGNTFTTGPMTAACAVTATFSLNQYEVTAAAGNGGSVTPTSQSIGHGSTTTLSVIPDTGYAIDQVSGCNGTLSGNTFTTGPVTAACVVTATFSQNQYSVTATAGNGGSVTPASQSIGYGSTGTLILTPDAGYAIASVSGCNGTLSGNTFTIGPVTGPCQINATFTNLLQQFTASAGDALIDLSWQAVLDTDVSRYCIYHATSPDIDPKVPASYETGGRTCFNAPLTQYRLDNLNNMTTYYVAVTAELPRRGLVLISHERSATPIPATPWATRLHYGNLSVAYFTDEPSGDPFRHLQLSWPEEPDADYALYVATQPTTNLDHYAADGATLHLNVQPPFVLPDVIKNKPLYLALEKNGHLIGWTSSTPTEPQLNGEVLTQAMLNDVRYVGGSFTHIAAPTGNATALPPAGSGNEHALAFPLVNGTALAIASDGQGGWYLGGNFTEVDGQPRARLAHVNALGQLTDWNPGANRTVLTLAVHNNVLYAGGEFTQAGGQPRNYLAAFTVANGSTSGNSATLLDWNPGANYWVNTLAVHNNVLYAGGSFSQAGGQPRNRLAAFTVATPGDAATLLDWNPGASGRVNTLAVHNNVLYAGGWFTQVGGQTRNYLAAFTVANGATSGNTATLLDWNPGANGEVRTLAVHNNVLYAGGGFTQAGGQPRERLAAFTVANVATPGTLLDWNPGANRSVETIAVHDNVLYVGGQFTLAGGQTRNRLAAFTVANGATPGTLLDWNPGVDGRIAALAVSPGAILAGGDGGLVGRGRHQAQPYLAAFDRQGNLLPWNPGPNSAVSTLAVHNNVLYAGGWFSMVGGQTRAFLVAFSVPNGTTPGETATLLDWNSGVSGTVRTLAVHNNVLYAGGEFTRAGGPTRQTRNTLAAFSLADGALLNWNPGANGSVNTLAVHNNVLYAGGRFTEAGGQPRERLAAFTVANGATPGNPATLLDWNPGTNDEVRTLAVHNNVLYAGGWFTQAGGQTRNRLAAFTVANVATPGTLLDWNPGANNWVETLAVHDNVLYAGGYFTQAGGQTRYYLAAFTVANGATSGDTGTVLNWNPGSGSTVRSLIIDNGQILGGREESSDGNPLFTITPEGEYLP</sequence>
<feature type="region of interest" description="Disordered" evidence="1">
    <location>
        <begin position="1309"/>
        <end position="1332"/>
    </location>
</feature>
<feature type="domain" description="Bacterial repeat" evidence="2">
    <location>
        <begin position="195"/>
        <end position="265"/>
    </location>
</feature>
<evidence type="ECO:0000259" key="2">
    <source>
        <dbReference type="Pfam" id="PF18998"/>
    </source>
</evidence>
<keyword evidence="4" id="KW-1185">Reference proteome</keyword>
<evidence type="ECO:0000256" key="1">
    <source>
        <dbReference type="SAM" id="MobiDB-lite"/>
    </source>
</evidence>
<reference evidence="3 4" key="1">
    <citation type="submission" date="2019-11" db="EMBL/GenBank/DDBJ databases">
        <title>Venatorbacter sp. nov. a predator of Campylobacter and other Gram-negative bacteria.</title>
        <authorList>
            <person name="Saeedi A."/>
            <person name="Cummings N.J."/>
            <person name="Connerton I.F."/>
            <person name="Connerton P.L."/>
        </authorList>
    </citation>
    <scope>NUCLEOTIDE SEQUENCE [LARGE SCALE GENOMIC DNA]</scope>
    <source>
        <strain evidence="3">XL5</strain>
    </source>
</reference>
<dbReference type="EMBL" id="CP046056">
    <property type="protein sequence ID" value="QQD25301.1"/>
    <property type="molecule type" value="Genomic_DNA"/>
</dbReference>
<protein>
    <recommendedName>
        <fullName evidence="2">Bacterial repeat domain-containing protein</fullName>
    </recommendedName>
</protein>
<organism evidence="3 4">
    <name type="scientific">Venatoribacter cucullus</name>
    <dbReference type="NCBI Taxonomy" id="2661630"/>
    <lineage>
        <taxon>Bacteria</taxon>
        <taxon>Pseudomonadati</taxon>
        <taxon>Pseudomonadota</taxon>
        <taxon>Gammaproteobacteria</taxon>
        <taxon>Oceanospirillales</taxon>
        <taxon>Oceanospirillaceae</taxon>
        <taxon>Venatoribacter</taxon>
    </lineage>
</organism>
<evidence type="ECO:0000313" key="3">
    <source>
        <dbReference type="EMBL" id="QQD25301.1"/>
    </source>
</evidence>
<accession>A0A9X7V1Y4</accession>
<dbReference type="InterPro" id="IPR013783">
    <property type="entry name" value="Ig-like_fold"/>
</dbReference>
<dbReference type="SUPFAM" id="SSF50998">
    <property type="entry name" value="Quinoprotein alcohol dehydrogenase-like"/>
    <property type="match status" value="1"/>
</dbReference>
<feature type="domain" description="Bacterial repeat" evidence="2">
    <location>
        <begin position="119"/>
        <end position="188"/>
    </location>
</feature>
<dbReference type="KEGG" id="vcw:GJQ55_12810"/>
<dbReference type="GO" id="GO:1902929">
    <property type="term" value="C:plasma membrane of growing cell tip"/>
    <property type="evidence" value="ECO:0007669"/>
    <property type="project" value="TreeGrafter"/>
</dbReference>
<evidence type="ECO:0000313" key="4">
    <source>
        <dbReference type="Proteomes" id="UP000596074"/>
    </source>
</evidence>
<feature type="domain" description="Bacterial repeat" evidence="2">
    <location>
        <begin position="47"/>
        <end position="118"/>
    </location>
</feature>
<dbReference type="PANTHER" id="PTHR31778">
    <property type="entry name" value="BUD SITE SELECTION PROTEIN RAX2"/>
    <property type="match status" value="1"/>
</dbReference>
<dbReference type="InterPro" id="IPR011047">
    <property type="entry name" value="Quinoprotein_ADH-like_sf"/>
</dbReference>
<feature type="domain" description="Bacterial repeat" evidence="2">
    <location>
        <begin position="267"/>
        <end position="338"/>
    </location>
</feature>
<dbReference type="InterPro" id="IPR044060">
    <property type="entry name" value="Bacterial_rp_domain"/>
</dbReference>
<feature type="domain" description="Bacterial repeat" evidence="2">
    <location>
        <begin position="339"/>
        <end position="407"/>
    </location>
</feature>
<dbReference type="PANTHER" id="PTHR31778:SF2">
    <property type="entry name" value="BUD SITE SELECTION PROTEIN RAX2"/>
    <property type="match status" value="1"/>
</dbReference>
<proteinExistence type="predicted"/>
<dbReference type="Gene3D" id="2.60.40.10">
    <property type="entry name" value="Immunoglobulins"/>
    <property type="match status" value="1"/>
</dbReference>
<name>A0A9X7V1Y4_9GAMM</name>
<gene>
    <name evidence="3" type="ORF">GJQ55_12810</name>
</gene>
<dbReference type="Pfam" id="PF18998">
    <property type="entry name" value="Flg_new_2"/>
    <property type="match status" value="5"/>
</dbReference>